<dbReference type="SMART" id="SM00855">
    <property type="entry name" value="PGAM"/>
    <property type="match status" value="1"/>
</dbReference>
<keyword evidence="2" id="KW-1185">Reference proteome</keyword>
<dbReference type="SUPFAM" id="SSF53254">
    <property type="entry name" value="Phosphoglycerate mutase-like"/>
    <property type="match status" value="1"/>
</dbReference>
<dbReference type="Gene3D" id="3.40.50.1240">
    <property type="entry name" value="Phosphoglycerate mutase-like"/>
    <property type="match status" value="1"/>
</dbReference>
<comment type="caution">
    <text evidence="1">The sequence shown here is derived from an EMBL/GenBank/DDBJ whole genome shotgun (WGS) entry which is preliminary data.</text>
</comment>
<name>A0AAD9IC08_9PEZI</name>
<dbReference type="InterPro" id="IPR050275">
    <property type="entry name" value="PGM_Phosphatase"/>
</dbReference>
<evidence type="ECO:0008006" key="3">
    <source>
        <dbReference type="Google" id="ProtNLM"/>
    </source>
</evidence>
<dbReference type="GO" id="GO:0005737">
    <property type="term" value="C:cytoplasm"/>
    <property type="evidence" value="ECO:0007669"/>
    <property type="project" value="TreeGrafter"/>
</dbReference>
<dbReference type="InterPro" id="IPR029033">
    <property type="entry name" value="His_PPase_superfam"/>
</dbReference>
<dbReference type="CDD" id="cd07067">
    <property type="entry name" value="HP_PGM_like"/>
    <property type="match status" value="1"/>
</dbReference>
<dbReference type="PANTHER" id="PTHR48100">
    <property type="entry name" value="BROAD-SPECIFICITY PHOSPHATASE YOR283W-RELATED"/>
    <property type="match status" value="1"/>
</dbReference>
<dbReference type="AlphaFoldDB" id="A0AAD9IC08"/>
<evidence type="ECO:0000313" key="1">
    <source>
        <dbReference type="EMBL" id="KAK2074698.1"/>
    </source>
</evidence>
<protein>
    <recommendedName>
        <fullName evidence="3">Phosphoglycerate mutase family protein</fullName>
    </recommendedName>
</protein>
<dbReference type="PANTHER" id="PTHR48100:SF54">
    <property type="entry name" value="PHOSPHATASE SPAC5H10.03-RELATED"/>
    <property type="match status" value="1"/>
</dbReference>
<organism evidence="1 2">
    <name type="scientific">Phyllachora maydis</name>
    <dbReference type="NCBI Taxonomy" id="1825666"/>
    <lineage>
        <taxon>Eukaryota</taxon>
        <taxon>Fungi</taxon>
        <taxon>Dikarya</taxon>
        <taxon>Ascomycota</taxon>
        <taxon>Pezizomycotina</taxon>
        <taxon>Sordariomycetes</taxon>
        <taxon>Sordariomycetidae</taxon>
        <taxon>Phyllachorales</taxon>
        <taxon>Phyllachoraceae</taxon>
        <taxon>Phyllachora</taxon>
    </lineage>
</organism>
<dbReference type="EMBL" id="JAQQPM010000008">
    <property type="protein sequence ID" value="KAK2074698.1"/>
    <property type="molecule type" value="Genomic_DNA"/>
</dbReference>
<accession>A0AAD9IC08</accession>
<dbReference type="Proteomes" id="UP001217918">
    <property type="component" value="Unassembled WGS sequence"/>
</dbReference>
<dbReference type="GO" id="GO:0016791">
    <property type="term" value="F:phosphatase activity"/>
    <property type="evidence" value="ECO:0007669"/>
    <property type="project" value="TreeGrafter"/>
</dbReference>
<gene>
    <name evidence="1" type="ORF">P8C59_008885</name>
</gene>
<dbReference type="Pfam" id="PF00300">
    <property type="entry name" value="His_Phos_1"/>
    <property type="match status" value="1"/>
</dbReference>
<reference evidence="1" key="1">
    <citation type="journal article" date="2023" name="Mol. Plant Microbe Interact.">
        <title>Elucidating the Obligate Nature and Biological Capacity of an Invasive Fungal Corn Pathogen.</title>
        <authorList>
            <person name="MacCready J.S."/>
            <person name="Roggenkamp E.M."/>
            <person name="Gdanetz K."/>
            <person name="Chilvers M.I."/>
        </authorList>
    </citation>
    <scope>NUCLEOTIDE SEQUENCE</scope>
    <source>
        <strain evidence="1">PM02</strain>
    </source>
</reference>
<sequence>MPAFVHLVRHAQGVHNLSAQNQQLPDPELTPLGKQQCTDLCRSFPFQDEITHLVASPMRRTIYTCLYSFRRAVDAGKVVLALPEIQEVSALPCDIGSAPQRLRVEFGPSKQVDLSRVAEEWCDKSPGGRFAPEMDKLDTRAREARQFFRELVAAAEGRGAAGDVHIVAVTHGGFLHFLTQDWDGIAPERGTGWANTEWRSYEFADPAGRDSDARLKETLESWRRRKGDARPLTDTEHVQLRAAYQEKLQSAVDDDSTGST</sequence>
<evidence type="ECO:0000313" key="2">
    <source>
        <dbReference type="Proteomes" id="UP001217918"/>
    </source>
</evidence>
<proteinExistence type="predicted"/>
<dbReference type="InterPro" id="IPR013078">
    <property type="entry name" value="His_Pase_superF_clade-1"/>
</dbReference>